<name>A0ABD1GZI4_SALDI</name>
<comment type="caution">
    <text evidence="1">The sequence shown here is derived from an EMBL/GenBank/DDBJ whole genome shotgun (WGS) entry which is preliminary data.</text>
</comment>
<organism evidence="1 2">
    <name type="scientific">Salvia divinorum</name>
    <name type="common">Maria pastora</name>
    <name type="synonym">Diviner's sage</name>
    <dbReference type="NCBI Taxonomy" id="28513"/>
    <lineage>
        <taxon>Eukaryota</taxon>
        <taxon>Viridiplantae</taxon>
        <taxon>Streptophyta</taxon>
        <taxon>Embryophyta</taxon>
        <taxon>Tracheophyta</taxon>
        <taxon>Spermatophyta</taxon>
        <taxon>Magnoliopsida</taxon>
        <taxon>eudicotyledons</taxon>
        <taxon>Gunneridae</taxon>
        <taxon>Pentapetalae</taxon>
        <taxon>asterids</taxon>
        <taxon>lamiids</taxon>
        <taxon>Lamiales</taxon>
        <taxon>Lamiaceae</taxon>
        <taxon>Nepetoideae</taxon>
        <taxon>Mentheae</taxon>
        <taxon>Salviinae</taxon>
        <taxon>Salvia</taxon>
        <taxon>Salvia subgen. Calosphace</taxon>
    </lineage>
</organism>
<dbReference type="AlphaFoldDB" id="A0ABD1GZI4"/>
<keyword evidence="1" id="KW-0808">Transferase</keyword>
<dbReference type="GO" id="GO:0004618">
    <property type="term" value="F:phosphoglycerate kinase activity"/>
    <property type="evidence" value="ECO:0007669"/>
    <property type="project" value="UniProtKB-EC"/>
</dbReference>
<evidence type="ECO:0000313" key="1">
    <source>
        <dbReference type="EMBL" id="KAL1549407.1"/>
    </source>
</evidence>
<dbReference type="EMBL" id="JBEAFC010000007">
    <property type="protein sequence ID" value="KAL1549407.1"/>
    <property type="molecule type" value="Genomic_DNA"/>
</dbReference>
<dbReference type="EC" id="2.7.2.3" evidence="1"/>
<protein>
    <submittedName>
        <fullName evidence="1">Phosphoglycerate kinase</fullName>
        <ecNumber evidence="1">2.7.2.3</ecNumber>
    </submittedName>
</protein>
<evidence type="ECO:0000313" key="2">
    <source>
        <dbReference type="Proteomes" id="UP001567538"/>
    </source>
</evidence>
<sequence length="86" mass="9519">MLQRLLVEAITDKLVYGGKVLVQSELEAIAKRMKEEFLIYADLSPFLRGGLALSLLAMAISWTEIPFKRGIGCLPFLAGENWSACC</sequence>
<proteinExistence type="predicted"/>
<reference evidence="1 2" key="1">
    <citation type="submission" date="2024-06" db="EMBL/GenBank/DDBJ databases">
        <title>A chromosome level genome sequence of Diviner's sage (Salvia divinorum).</title>
        <authorList>
            <person name="Ford S.A."/>
            <person name="Ro D.-K."/>
            <person name="Ness R.W."/>
            <person name="Phillips M.A."/>
        </authorList>
    </citation>
    <scope>NUCLEOTIDE SEQUENCE [LARGE SCALE GENOMIC DNA]</scope>
    <source>
        <strain evidence="1">SAF-2024a</strain>
        <tissue evidence="1">Leaf</tissue>
    </source>
</reference>
<keyword evidence="1" id="KW-0418">Kinase</keyword>
<accession>A0ABD1GZI4</accession>
<keyword evidence="2" id="KW-1185">Reference proteome</keyword>
<dbReference type="Proteomes" id="UP001567538">
    <property type="component" value="Unassembled WGS sequence"/>
</dbReference>
<gene>
    <name evidence="1" type="ORF">AAHA92_17516</name>
</gene>